<organism evidence="2 3">
    <name type="scientific">Paenibacillus mellifer</name>
    <dbReference type="NCBI Taxonomy" id="2937794"/>
    <lineage>
        <taxon>Bacteria</taxon>
        <taxon>Bacillati</taxon>
        <taxon>Bacillota</taxon>
        <taxon>Bacilli</taxon>
        <taxon>Bacillales</taxon>
        <taxon>Paenibacillaceae</taxon>
        <taxon>Paenibacillus</taxon>
    </lineage>
</organism>
<comment type="caution">
    <text evidence="2">The sequence shown here is derived from an EMBL/GenBank/DDBJ whole genome shotgun (WGS) entry which is preliminary data.</text>
</comment>
<gene>
    <name evidence="2" type="ORF">M0651_00200</name>
</gene>
<dbReference type="Proteomes" id="UP001139534">
    <property type="component" value="Unassembled WGS sequence"/>
</dbReference>
<sequence length="114" mass="12837">MRVDMTKDTKEKLLQTLGGRPGYFKLFGESEGCSAAGVYSLHLISEPLPTDIAFESDGFTFLVDRQQEILFDDVMRLLAHDPFPTYRLSSDSMLYSNNVVLKDKRVAAPSETVR</sequence>
<dbReference type="EMBL" id="JALPRK010000001">
    <property type="protein sequence ID" value="MCK8485591.1"/>
    <property type="molecule type" value="Genomic_DNA"/>
</dbReference>
<dbReference type="Gene3D" id="2.60.300.12">
    <property type="entry name" value="HesB-like domain"/>
    <property type="match status" value="1"/>
</dbReference>
<dbReference type="Pfam" id="PF01521">
    <property type="entry name" value="Fe-S_biosyn"/>
    <property type="match status" value="1"/>
</dbReference>
<evidence type="ECO:0000313" key="3">
    <source>
        <dbReference type="Proteomes" id="UP001139534"/>
    </source>
</evidence>
<feature type="domain" description="Core" evidence="1">
    <location>
        <begin position="1"/>
        <end position="103"/>
    </location>
</feature>
<accession>A0A9X1XX91</accession>
<dbReference type="RefSeq" id="WP_248549852.1">
    <property type="nucleotide sequence ID" value="NZ_JALPRK010000001.1"/>
</dbReference>
<dbReference type="AlphaFoldDB" id="A0A9X1XX91"/>
<dbReference type="SUPFAM" id="SSF89360">
    <property type="entry name" value="HesB-like domain"/>
    <property type="match status" value="1"/>
</dbReference>
<keyword evidence="3" id="KW-1185">Reference proteome</keyword>
<name>A0A9X1XX91_9BACL</name>
<proteinExistence type="predicted"/>
<evidence type="ECO:0000313" key="2">
    <source>
        <dbReference type="EMBL" id="MCK8485591.1"/>
    </source>
</evidence>
<reference evidence="2" key="1">
    <citation type="submission" date="2022-04" db="EMBL/GenBank/DDBJ databases">
        <authorList>
            <person name="Seo M.-J."/>
        </authorList>
    </citation>
    <scope>NUCLEOTIDE SEQUENCE</scope>
    <source>
        <strain evidence="2">MBLB2552</strain>
    </source>
</reference>
<evidence type="ECO:0000259" key="1">
    <source>
        <dbReference type="Pfam" id="PF01521"/>
    </source>
</evidence>
<dbReference type="InterPro" id="IPR000361">
    <property type="entry name" value="ATAP_core_dom"/>
</dbReference>
<protein>
    <submittedName>
        <fullName evidence="2">Iron-sulfur cluster biosynthesis family protein</fullName>
    </submittedName>
</protein>
<dbReference type="InterPro" id="IPR035903">
    <property type="entry name" value="HesB-like_dom_sf"/>
</dbReference>